<evidence type="ECO:0000256" key="1">
    <source>
        <dbReference type="SAM" id="Phobius"/>
    </source>
</evidence>
<feature type="domain" description="2TM" evidence="2">
    <location>
        <begin position="11"/>
        <end position="105"/>
    </location>
</feature>
<dbReference type="STRING" id="76595.SAMN05660313_00123"/>
<evidence type="ECO:0000313" key="3">
    <source>
        <dbReference type="EMBL" id="SFW15031.1"/>
    </source>
</evidence>
<accession>A0A1K1LVY7</accession>
<organism evidence="3 4">
    <name type="scientific">Cellulophaga fucicola</name>
    <dbReference type="NCBI Taxonomy" id="76595"/>
    <lineage>
        <taxon>Bacteria</taxon>
        <taxon>Pseudomonadati</taxon>
        <taxon>Bacteroidota</taxon>
        <taxon>Flavobacteriia</taxon>
        <taxon>Flavobacteriales</taxon>
        <taxon>Flavobacteriaceae</taxon>
        <taxon>Cellulophaga</taxon>
    </lineage>
</organism>
<reference evidence="4" key="1">
    <citation type="submission" date="2016-11" db="EMBL/GenBank/DDBJ databases">
        <authorList>
            <person name="Varghese N."/>
            <person name="Submissions S."/>
        </authorList>
    </citation>
    <scope>NUCLEOTIDE SEQUENCE [LARGE SCALE GENOMIC DNA]</scope>
    <source>
        <strain evidence="4">DSM 24786</strain>
    </source>
</reference>
<dbReference type="Proteomes" id="UP000183257">
    <property type="component" value="Unassembled WGS sequence"/>
</dbReference>
<gene>
    <name evidence="3" type="ORF">SAMN05660313_00123</name>
</gene>
<protein>
    <submittedName>
        <fullName evidence="3">2TM domain-containing protein</fullName>
    </submittedName>
</protein>
<dbReference type="AlphaFoldDB" id="A0A1K1LVY7"/>
<proteinExistence type="predicted"/>
<dbReference type="RefSeq" id="WP_072301825.1">
    <property type="nucleotide sequence ID" value="NZ_FPIY01000001.1"/>
</dbReference>
<dbReference type="OrthoDB" id="1495672at2"/>
<sequence>MKKEPLSKLARAEKKVKEIKDFYNHLAWFLVVNIVVFIVRFKMLDIFSIEFDSVGKNITNWIDVNMTIMPLLWLFGLTCHGLYVFKDKFRFYENWEQRQIEKYMEEDNDTKYM</sequence>
<feature type="transmembrane region" description="Helical" evidence="1">
    <location>
        <begin position="21"/>
        <end position="41"/>
    </location>
</feature>
<keyword evidence="1" id="KW-0812">Transmembrane</keyword>
<keyword evidence="1" id="KW-0472">Membrane</keyword>
<dbReference type="EMBL" id="FPIY01000001">
    <property type="protein sequence ID" value="SFW15031.1"/>
    <property type="molecule type" value="Genomic_DNA"/>
</dbReference>
<keyword evidence="4" id="KW-1185">Reference proteome</keyword>
<keyword evidence="1" id="KW-1133">Transmembrane helix</keyword>
<evidence type="ECO:0000313" key="4">
    <source>
        <dbReference type="Proteomes" id="UP000183257"/>
    </source>
</evidence>
<feature type="transmembrane region" description="Helical" evidence="1">
    <location>
        <begin position="61"/>
        <end position="85"/>
    </location>
</feature>
<evidence type="ECO:0000259" key="2">
    <source>
        <dbReference type="Pfam" id="PF13239"/>
    </source>
</evidence>
<name>A0A1K1LVY7_9FLAO</name>
<dbReference type="Pfam" id="PF13239">
    <property type="entry name" value="2TM"/>
    <property type="match status" value="1"/>
</dbReference>
<dbReference type="InterPro" id="IPR025698">
    <property type="entry name" value="2TM_dom"/>
</dbReference>